<dbReference type="Proteomes" id="UP001159386">
    <property type="component" value="Unassembled WGS sequence"/>
</dbReference>
<dbReference type="EMBL" id="JANQDF010000180">
    <property type="protein sequence ID" value="MDH6107651.1"/>
    <property type="molecule type" value="Genomic_DNA"/>
</dbReference>
<protein>
    <recommendedName>
        <fullName evidence="3">Resolvase</fullName>
    </recommendedName>
</protein>
<keyword evidence="2" id="KW-1185">Reference proteome</keyword>
<sequence>MKLSDYAKKVGISYGTAWRWYKSGVITGYQQPTGTIIINLPETNQNPNKVVAIYCRVSDNGSKDNLERYRTINLSSSWFIKLT</sequence>
<organism evidence="1 2">
    <name type="scientific">Anabaenopsis tanganyikae CS-531</name>
    <dbReference type="NCBI Taxonomy" id="2785304"/>
    <lineage>
        <taxon>Bacteria</taxon>
        <taxon>Bacillati</taxon>
        <taxon>Cyanobacteriota</taxon>
        <taxon>Cyanophyceae</taxon>
        <taxon>Nostocales</taxon>
        <taxon>Nodulariaceae</taxon>
        <taxon>Anabaenopsis</taxon>
        <taxon>Anabaenopsis tanganyikae</taxon>
    </lineage>
</organism>
<accession>A0ABT6KIC2</accession>
<reference evidence="1 2" key="1">
    <citation type="journal article" date="2023" name="J. Phycol.">
        <title>Chrysosporum ovalisporum is synonymous with the true-branching cyanobacterium Umezakia natans (Nostocales/Aphanizomenonaceae).</title>
        <authorList>
            <person name="McGregor G.B."/>
            <person name="Sendall B.C."/>
            <person name="Niiyama Y."/>
            <person name="Tuji A."/>
            <person name="Willis A."/>
        </authorList>
    </citation>
    <scope>NUCLEOTIDE SEQUENCE [LARGE SCALE GENOMIC DNA]</scope>
    <source>
        <strain evidence="1 2">CS-531</strain>
    </source>
</reference>
<comment type="caution">
    <text evidence="1">The sequence shown here is derived from an EMBL/GenBank/DDBJ whole genome shotgun (WGS) entry which is preliminary data.</text>
</comment>
<evidence type="ECO:0000313" key="1">
    <source>
        <dbReference type="EMBL" id="MDH6107651.1"/>
    </source>
</evidence>
<name>A0ABT6KIC2_9CYAN</name>
<dbReference type="RefSeq" id="WP_280802169.1">
    <property type="nucleotide sequence ID" value="NZ_JANQDF010000180.1"/>
</dbReference>
<evidence type="ECO:0000313" key="2">
    <source>
        <dbReference type="Proteomes" id="UP001159386"/>
    </source>
</evidence>
<evidence type="ECO:0008006" key="3">
    <source>
        <dbReference type="Google" id="ProtNLM"/>
    </source>
</evidence>
<proteinExistence type="predicted"/>
<gene>
    <name evidence="1" type="ORF">NWP22_17605</name>
</gene>